<protein>
    <submittedName>
        <fullName evidence="7">LysR family transcriptional regulator</fullName>
    </submittedName>
</protein>
<dbReference type="SUPFAM" id="SSF53850">
    <property type="entry name" value="Periplasmic binding protein-like II"/>
    <property type="match status" value="1"/>
</dbReference>
<dbReference type="PANTHER" id="PTHR30427">
    <property type="entry name" value="TRANSCRIPTIONAL ACTIVATOR PROTEIN LYSR"/>
    <property type="match status" value="1"/>
</dbReference>
<dbReference type="SUPFAM" id="SSF46785">
    <property type="entry name" value="Winged helix' DNA-binding domain"/>
    <property type="match status" value="1"/>
</dbReference>
<dbReference type="EMBL" id="LVYV01000013">
    <property type="protein sequence ID" value="KZD22880.1"/>
    <property type="molecule type" value="Genomic_DNA"/>
</dbReference>
<evidence type="ECO:0000256" key="3">
    <source>
        <dbReference type="ARBA" id="ARBA00023015"/>
    </source>
</evidence>
<dbReference type="AlphaFoldDB" id="A0A163Z3L8"/>
<evidence type="ECO:0000256" key="5">
    <source>
        <dbReference type="ARBA" id="ARBA00023163"/>
    </source>
</evidence>
<keyword evidence="3" id="KW-0805">Transcription regulation</keyword>
<comment type="caution">
    <text evidence="7">The sequence shown here is derived from an EMBL/GenBank/DDBJ whole genome shotgun (WGS) entry which is preliminary data.</text>
</comment>
<name>A0A163Z3L8_9BRAD</name>
<dbReference type="InterPro" id="IPR036390">
    <property type="entry name" value="WH_DNA-bd_sf"/>
</dbReference>
<evidence type="ECO:0000259" key="6">
    <source>
        <dbReference type="PROSITE" id="PS50931"/>
    </source>
</evidence>
<dbReference type="InterPro" id="IPR000847">
    <property type="entry name" value="LysR_HTH_N"/>
</dbReference>
<dbReference type="STRING" id="943830.A4A58_27790"/>
<comment type="function">
    <text evidence="1">NodD regulates the expression of the nodABCFE genes which encode other nodulation proteins. NodD is also a negative regulator of its own expression. Binds flavonoids as inducers.</text>
</comment>
<feature type="domain" description="HTH lysR-type" evidence="6">
    <location>
        <begin position="1"/>
        <end position="46"/>
    </location>
</feature>
<evidence type="ECO:0000256" key="1">
    <source>
        <dbReference type="ARBA" id="ARBA00003502"/>
    </source>
</evidence>
<dbReference type="PROSITE" id="PS50931">
    <property type="entry name" value="HTH_LYSR"/>
    <property type="match status" value="1"/>
</dbReference>
<comment type="similarity">
    <text evidence="2">Belongs to the LysR transcriptional regulatory family.</text>
</comment>
<accession>A0A163Z3L8</accession>
<keyword evidence="5" id="KW-0804">Transcription</keyword>
<dbReference type="Pfam" id="PF00126">
    <property type="entry name" value="HTH_1"/>
    <property type="match status" value="1"/>
</dbReference>
<dbReference type="Pfam" id="PF03466">
    <property type="entry name" value="LysR_substrate"/>
    <property type="match status" value="1"/>
</dbReference>
<dbReference type="GO" id="GO:0010628">
    <property type="term" value="P:positive regulation of gene expression"/>
    <property type="evidence" value="ECO:0007669"/>
    <property type="project" value="TreeGrafter"/>
</dbReference>
<dbReference type="CDD" id="cd00090">
    <property type="entry name" value="HTH_ARSR"/>
    <property type="match status" value="1"/>
</dbReference>
<proteinExistence type="inferred from homology"/>
<dbReference type="PANTHER" id="PTHR30427:SF1">
    <property type="entry name" value="TRANSCRIPTIONAL ACTIVATOR PROTEIN LYSR"/>
    <property type="match status" value="1"/>
</dbReference>
<keyword evidence="4" id="KW-0238">DNA-binding</keyword>
<dbReference type="PRINTS" id="PR00039">
    <property type="entry name" value="HTHLYSR"/>
</dbReference>
<evidence type="ECO:0000256" key="4">
    <source>
        <dbReference type="ARBA" id="ARBA00023125"/>
    </source>
</evidence>
<evidence type="ECO:0000256" key="2">
    <source>
        <dbReference type="ARBA" id="ARBA00009437"/>
    </source>
</evidence>
<evidence type="ECO:0000313" key="7">
    <source>
        <dbReference type="EMBL" id="KZD22880.1"/>
    </source>
</evidence>
<sequence length="290" mass="31391">MQHRSVTEAARTLGVSQPAVSAALKRLEQNVGFVLFRRESRHIVPTVEAQLLHQEALHALAGFAELEDAAAGISAGQRGVLTVASSPGPGIVWLPEIISRFRRDRPDTKIRLLTRSSDNVRSLVSSRAFDVGIAEPPFDRTNTVLKRYRFALQCVLPATHALTAHETLTPDLLEGSDLIITSGSRTSYAAISRAFEASNTPFHPAIECEFFAIALNLVIAGAGICLVDALSISDTLRRIGDTSALVIRPFSPSVFYEVGLLKPNLGELSVLAKQFAKLLDDYTAPHVAQS</sequence>
<dbReference type="InterPro" id="IPR011991">
    <property type="entry name" value="ArsR-like_HTH"/>
</dbReference>
<dbReference type="Gene3D" id="1.10.10.10">
    <property type="entry name" value="Winged helix-like DNA-binding domain superfamily/Winged helix DNA-binding domain"/>
    <property type="match status" value="1"/>
</dbReference>
<reference evidence="7 8" key="1">
    <citation type="submission" date="2016-03" db="EMBL/GenBank/DDBJ databases">
        <title>Microsymbionts genomes from the relict species Vavilovia formosa (Stev.) Fed.</title>
        <authorList>
            <person name="Kopat V."/>
            <person name="Chirak E."/>
            <person name="Kimeklis A."/>
            <person name="Andronov E."/>
        </authorList>
    </citation>
    <scope>NUCLEOTIDE SEQUENCE [LARGE SCALE GENOMIC DNA]</scope>
    <source>
        <strain evidence="7 8">Vaf07</strain>
    </source>
</reference>
<dbReference type="InterPro" id="IPR036388">
    <property type="entry name" value="WH-like_DNA-bd_sf"/>
</dbReference>
<dbReference type="GO" id="GO:0003700">
    <property type="term" value="F:DNA-binding transcription factor activity"/>
    <property type="evidence" value="ECO:0007669"/>
    <property type="project" value="InterPro"/>
</dbReference>
<dbReference type="InterPro" id="IPR005119">
    <property type="entry name" value="LysR_subst-bd"/>
</dbReference>
<dbReference type="GO" id="GO:0043565">
    <property type="term" value="F:sequence-specific DNA binding"/>
    <property type="evidence" value="ECO:0007669"/>
    <property type="project" value="TreeGrafter"/>
</dbReference>
<evidence type="ECO:0000313" key="8">
    <source>
        <dbReference type="Proteomes" id="UP000076574"/>
    </source>
</evidence>
<dbReference type="Proteomes" id="UP000076574">
    <property type="component" value="Unassembled WGS sequence"/>
</dbReference>
<dbReference type="Gene3D" id="3.40.190.290">
    <property type="match status" value="1"/>
</dbReference>
<gene>
    <name evidence="7" type="ORF">A4A58_27790</name>
</gene>
<keyword evidence="8" id="KW-1185">Reference proteome</keyword>
<organism evidence="7 8">
    <name type="scientific">Tardiphaga robiniae</name>
    <dbReference type="NCBI Taxonomy" id="943830"/>
    <lineage>
        <taxon>Bacteria</taxon>
        <taxon>Pseudomonadati</taxon>
        <taxon>Pseudomonadota</taxon>
        <taxon>Alphaproteobacteria</taxon>
        <taxon>Hyphomicrobiales</taxon>
        <taxon>Nitrobacteraceae</taxon>
        <taxon>Tardiphaga</taxon>
    </lineage>
</organism>